<dbReference type="EMBL" id="NMUH01000644">
    <property type="protein sequence ID" value="MQL82610.1"/>
    <property type="molecule type" value="Genomic_DNA"/>
</dbReference>
<evidence type="ECO:0000256" key="1">
    <source>
        <dbReference type="SAM" id="MobiDB-lite"/>
    </source>
</evidence>
<dbReference type="AlphaFoldDB" id="A0A843ULB7"/>
<feature type="region of interest" description="Disordered" evidence="1">
    <location>
        <begin position="187"/>
        <end position="258"/>
    </location>
</feature>
<keyword evidence="2" id="KW-1133">Transmembrane helix</keyword>
<evidence type="ECO:0000256" key="2">
    <source>
        <dbReference type="SAM" id="Phobius"/>
    </source>
</evidence>
<name>A0A843ULB7_COLES</name>
<feature type="transmembrane region" description="Helical" evidence="2">
    <location>
        <begin position="113"/>
        <end position="139"/>
    </location>
</feature>
<evidence type="ECO:0000313" key="4">
    <source>
        <dbReference type="Proteomes" id="UP000652761"/>
    </source>
</evidence>
<evidence type="ECO:0000313" key="3">
    <source>
        <dbReference type="EMBL" id="MQL82610.1"/>
    </source>
</evidence>
<organism evidence="3 4">
    <name type="scientific">Colocasia esculenta</name>
    <name type="common">Wild taro</name>
    <name type="synonym">Arum esculentum</name>
    <dbReference type="NCBI Taxonomy" id="4460"/>
    <lineage>
        <taxon>Eukaryota</taxon>
        <taxon>Viridiplantae</taxon>
        <taxon>Streptophyta</taxon>
        <taxon>Embryophyta</taxon>
        <taxon>Tracheophyta</taxon>
        <taxon>Spermatophyta</taxon>
        <taxon>Magnoliopsida</taxon>
        <taxon>Liliopsida</taxon>
        <taxon>Araceae</taxon>
        <taxon>Aroideae</taxon>
        <taxon>Colocasieae</taxon>
        <taxon>Colocasia</taxon>
    </lineage>
</organism>
<keyword evidence="2" id="KW-0472">Membrane</keyword>
<comment type="caution">
    <text evidence="3">The sequence shown here is derived from an EMBL/GenBank/DDBJ whole genome shotgun (WGS) entry which is preliminary data.</text>
</comment>
<feature type="transmembrane region" description="Helical" evidence="2">
    <location>
        <begin position="59"/>
        <end position="78"/>
    </location>
</feature>
<proteinExistence type="predicted"/>
<keyword evidence="2" id="KW-0812">Transmembrane</keyword>
<protein>
    <submittedName>
        <fullName evidence="3">Uncharacterized protein</fullName>
    </submittedName>
</protein>
<sequence length="258" mass="29437">MNRPDSAVTGRADLEPTEKCRLKKGLPKLLKLELEPSLTFSPRFASFLLSVMEIPSRSISATAFLEILFLVFISAFPFPNVFNADFSPPIQTGQPETLFPPPPPLFAEHRRHFLILCLELVSIAFFFTSINLHALGPWLEVNRVKAKRIQEGILDGHELRDSEFKVPTKRPRGSPFGHYVEDIEEQPEFEPTQFSKSDNRPITPKMVKPPPSFRRSTLAHEMTKRTSAAASEDPTIERLKQIYEQEREENNQPALNRT</sequence>
<gene>
    <name evidence="3" type="ORF">Taro_015118</name>
</gene>
<accession>A0A843ULB7</accession>
<dbReference type="Proteomes" id="UP000652761">
    <property type="component" value="Unassembled WGS sequence"/>
</dbReference>
<keyword evidence="4" id="KW-1185">Reference proteome</keyword>
<reference evidence="3" key="1">
    <citation type="submission" date="2017-07" db="EMBL/GenBank/DDBJ databases">
        <title>Taro Niue Genome Assembly and Annotation.</title>
        <authorList>
            <person name="Atibalentja N."/>
            <person name="Keating K."/>
            <person name="Fields C.J."/>
        </authorList>
    </citation>
    <scope>NUCLEOTIDE SEQUENCE</scope>
    <source>
        <strain evidence="3">Niue_2</strain>
        <tissue evidence="3">Leaf</tissue>
    </source>
</reference>
<dbReference type="OrthoDB" id="1938835at2759"/>
<feature type="compositionally biased region" description="Basic and acidic residues" evidence="1">
    <location>
        <begin position="235"/>
        <end position="250"/>
    </location>
</feature>